<name>A0ABP1G7Z3_9CHLO</name>
<feature type="transmembrane region" description="Helical" evidence="6">
    <location>
        <begin position="186"/>
        <end position="204"/>
    </location>
</feature>
<feature type="transmembrane region" description="Helical" evidence="6">
    <location>
        <begin position="210"/>
        <end position="230"/>
    </location>
</feature>
<feature type="transmembrane region" description="Helical" evidence="6">
    <location>
        <begin position="117"/>
        <end position="134"/>
    </location>
</feature>
<dbReference type="InterPro" id="IPR011701">
    <property type="entry name" value="MFS"/>
</dbReference>
<feature type="domain" description="Major facilitator superfamily (MFS) profile" evidence="7">
    <location>
        <begin position="119"/>
        <end position="532"/>
    </location>
</feature>
<evidence type="ECO:0000256" key="3">
    <source>
        <dbReference type="ARBA" id="ARBA00022989"/>
    </source>
</evidence>
<dbReference type="EMBL" id="CAXHTA020000017">
    <property type="protein sequence ID" value="CAL5227430.1"/>
    <property type="molecule type" value="Genomic_DNA"/>
</dbReference>
<feature type="transmembrane region" description="Helical" evidence="6">
    <location>
        <begin position="339"/>
        <end position="366"/>
    </location>
</feature>
<feature type="transmembrane region" description="Helical" evidence="6">
    <location>
        <begin position="416"/>
        <end position="436"/>
    </location>
</feature>
<feature type="transmembrane region" description="Helical" evidence="6">
    <location>
        <begin position="386"/>
        <end position="404"/>
    </location>
</feature>
<proteinExistence type="predicted"/>
<protein>
    <submittedName>
        <fullName evidence="8">G10393 protein</fullName>
    </submittedName>
</protein>
<evidence type="ECO:0000313" key="9">
    <source>
        <dbReference type="Proteomes" id="UP001497392"/>
    </source>
</evidence>
<feature type="transmembrane region" description="Helical" evidence="6">
    <location>
        <begin position="448"/>
        <end position="469"/>
    </location>
</feature>
<feature type="transmembrane region" description="Helical" evidence="6">
    <location>
        <begin position="277"/>
        <end position="295"/>
    </location>
</feature>
<dbReference type="InterPro" id="IPR020846">
    <property type="entry name" value="MFS_dom"/>
</dbReference>
<dbReference type="Pfam" id="PF07690">
    <property type="entry name" value="MFS_1"/>
    <property type="match status" value="1"/>
</dbReference>
<evidence type="ECO:0000313" key="8">
    <source>
        <dbReference type="EMBL" id="CAL5227430.1"/>
    </source>
</evidence>
<organism evidence="8 9">
    <name type="scientific">Coccomyxa viridis</name>
    <dbReference type="NCBI Taxonomy" id="1274662"/>
    <lineage>
        <taxon>Eukaryota</taxon>
        <taxon>Viridiplantae</taxon>
        <taxon>Chlorophyta</taxon>
        <taxon>core chlorophytes</taxon>
        <taxon>Trebouxiophyceae</taxon>
        <taxon>Trebouxiophyceae incertae sedis</taxon>
        <taxon>Coccomyxaceae</taxon>
        <taxon>Coccomyxa</taxon>
    </lineage>
</organism>
<dbReference type="PANTHER" id="PTHR43826:SF3">
    <property type="entry name" value="GLUCOSE-6-PHOSPHATE EXCHANGER SLC37A4"/>
    <property type="match status" value="1"/>
</dbReference>
<comment type="subcellular location">
    <subcellularLocation>
        <location evidence="1">Endomembrane system</location>
        <topology evidence="1">Multi-pass membrane protein</topology>
    </subcellularLocation>
</comment>
<feature type="transmembrane region" description="Helical" evidence="6">
    <location>
        <begin position="251"/>
        <end position="271"/>
    </location>
</feature>
<evidence type="ECO:0000259" key="7">
    <source>
        <dbReference type="PROSITE" id="PS50850"/>
    </source>
</evidence>
<evidence type="ECO:0000256" key="4">
    <source>
        <dbReference type="ARBA" id="ARBA00023136"/>
    </source>
</evidence>
<dbReference type="PANTHER" id="PTHR43826">
    <property type="entry name" value="GLUCOSE-6-PHOSPHATE EXCHANGER SLC37A4"/>
    <property type="match status" value="1"/>
</dbReference>
<gene>
    <name evidence="8" type="primary">g10393</name>
    <name evidence="8" type="ORF">VP750_LOCUS9336</name>
</gene>
<feature type="compositionally biased region" description="Basic and acidic residues" evidence="5">
    <location>
        <begin position="63"/>
        <end position="74"/>
    </location>
</feature>
<dbReference type="InterPro" id="IPR051337">
    <property type="entry name" value="OPA_Antiporter"/>
</dbReference>
<evidence type="ECO:0000256" key="1">
    <source>
        <dbReference type="ARBA" id="ARBA00004127"/>
    </source>
</evidence>
<dbReference type="InterPro" id="IPR036259">
    <property type="entry name" value="MFS_trans_sf"/>
</dbReference>
<feature type="transmembrane region" description="Helical" evidence="6">
    <location>
        <begin position="508"/>
        <end position="530"/>
    </location>
</feature>
<comment type="caution">
    <text evidence="8">The sequence shown here is derived from an EMBL/GenBank/DDBJ whole genome shotgun (WGS) entry which is preliminary data.</text>
</comment>
<dbReference type="SUPFAM" id="SSF103473">
    <property type="entry name" value="MFS general substrate transporter"/>
    <property type="match status" value="1"/>
</dbReference>
<evidence type="ECO:0000256" key="5">
    <source>
        <dbReference type="SAM" id="MobiDB-lite"/>
    </source>
</evidence>
<evidence type="ECO:0000256" key="6">
    <source>
        <dbReference type="SAM" id="Phobius"/>
    </source>
</evidence>
<reference evidence="8 9" key="1">
    <citation type="submission" date="2024-06" db="EMBL/GenBank/DDBJ databases">
        <authorList>
            <person name="Kraege A."/>
            <person name="Thomma B."/>
        </authorList>
    </citation>
    <scope>NUCLEOTIDE SEQUENCE [LARGE SCALE GENOMIC DNA]</scope>
</reference>
<feature type="transmembrane region" description="Helical" evidence="6">
    <location>
        <begin position="154"/>
        <end position="174"/>
    </location>
</feature>
<feature type="compositionally biased region" description="Low complexity" evidence="5">
    <location>
        <begin position="78"/>
        <end position="93"/>
    </location>
</feature>
<accession>A0ABP1G7Z3</accession>
<keyword evidence="3 6" id="KW-1133">Transmembrane helix</keyword>
<feature type="transmembrane region" description="Helical" evidence="6">
    <location>
        <begin position="481"/>
        <end position="502"/>
    </location>
</feature>
<evidence type="ECO:0000256" key="2">
    <source>
        <dbReference type="ARBA" id="ARBA00022692"/>
    </source>
</evidence>
<dbReference type="PROSITE" id="PS50850">
    <property type="entry name" value="MFS"/>
    <property type="match status" value="1"/>
</dbReference>
<dbReference type="Proteomes" id="UP001497392">
    <property type="component" value="Unassembled WGS sequence"/>
</dbReference>
<keyword evidence="4 6" id="KW-0472">Membrane</keyword>
<keyword evidence="9" id="KW-1185">Reference proteome</keyword>
<dbReference type="Gene3D" id="1.20.1250.20">
    <property type="entry name" value="MFS general substrate transporter like domains"/>
    <property type="match status" value="2"/>
</dbReference>
<keyword evidence="2 6" id="KW-0812">Transmembrane</keyword>
<sequence>MPAITHCLAGQRPLLVSPLSRRAGLRASTPVLPARHLPRQSLTISRQRLAVTASAGAAAANNPEDRESLVKGDVGEPASSASFSGAASGSPSGVTSGKVKSLQDYDSYPKQFVVRRLVVFVGIVIGYACYYLTRNSLTYTAPVMVSDPSLGMDITQVGSLTSLFPIAYGFSKFVSGVLGARTSPRVMLAGGLIATAAVNIAFGAGNSMPWFLTFWAINGILQGFGGPCCARILTSWFATKERGTYWGMWNIAHNLGGFGAPILAGTAARLYGWKWGMWAPGLTGLVVGVLLLAAVRDSPEAVGFPPVEVVAAAKQDDGQDAPKESLLSMLVNNVLRNPFIWGMAFTYFFIYVVRQGVTSWFVFYLIKAKGVADAGSAAFRVSGLELGGLFGSLLAGRISDALIARDPKGGNCGKRVQVVMAYTVGIAACLAAFYFTPASWTVVQWTTVFFIGFFLYGPQMLIGLCGAELVGPDSVGASEGFLGWVAYLGAANAGIPLSIIVKNYGWEAYFVALGVACAMALLLLAPMANLKSYPQREAARRKRLNLKAA</sequence>
<feature type="region of interest" description="Disordered" evidence="5">
    <location>
        <begin position="55"/>
        <end position="93"/>
    </location>
</feature>